<dbReference type="PRINTS" id="PR00080">
    <property type="entry name" value="SDRFAMILY"/>
</dbReference>
<dbReference type="AlphaFoldDB" id="A0A2K5ASJ5"/>
<dbReference type="EMBL" id="LT981265">
    <property type="protein sequence ID" value="SPC34626.1"/>
    <property type="molecule type" value="Genomic_DNA"/>
</dbReference>
<gene>
    <name evidence="3" type="ORF">NCAV_1460</name>
</gene>
<dbReference type="InterPro" id="IPR036291">
    <property type="entry name" value="NAD(P)-bd_dom_sf"/>
</dbReference>
<keyword evidence="4" id="KW-1185">Reference proteome</keyword>
<dbReference type="KEGG" id="ncv:NCAV_1460"/>
<dbReference type="RefSeq" id="WP_103286756.1">
    <property type="nucleotide sequence ID" value="NZ_LT981265.1"/>
</dbReference>
<organism evidence="3 4">
    <name type="scientific">Candidatus Nitrosocaldus cavascurensis</name>
    <dbReference type="NCBI Taxonomy" id="2058097"/>
    <lineage>
        <taxon>Archaea</taxon>
        <taxon>Nitrososphaerota</taxon>
        <taxon>Nitrososphaeria</taxon>
        <taxon>Candidatus Nitrosocaldales</taxon>
        <taxon>Candidatus Nitrosocaldaceae</taxon>
        <taxon>Candidatus Nitrosocaldus</taxon>
    </lineage>
</organism>
<evidence type="ECO:0008006" key="5">
    <source>
        <dbReference type="Google" id="ProtNLM"/>
    </source>
</evidence>
<dbReference type="Gene3D" id="3.40.50.720">
    <property type="entry name" value="NAD(P)-binding Rossmann-like Domain"/>
    <property type="match status" value="1"/>
</dbReference>
<dbReference type="Proteomes" id="UP000236248">
    <property type="component" value="Chromosome NCAV"/>
</dbReference>
<dbReference type="InterPro" id="IPR002347">
    <property type="entry name" value="SDR_fam"/>
</dbReference>
<evidence type="ECO:0000313" key="4">
    <source>
        <dbReference type="Proteomes" id="UP000236248"/>
    </source>
</evidence>
<evidence type="ECO:0000256" key="2">
    <source>
        <dbReference type="ARBA" id="ARBA00023002"/>
    </source>
</evidence>
<dbReference type="GO" id="GO:0016616">
    <property type="term" value="F:oxidoreductase activity, acting on the CH-OH group of donors, NAD or NADP as acceptor"/>
    <property type="evidence" value="ECO:0007669"/>
    <property type="project" value="TreeGrafter"/>
</dbReference>
<dbReference type="GO" id="GO:0048038">
    <property type="term" value="F:quinone binding"/>
    <property type="evidence" value="ECO:0007669"/>
    <property type="project" value="TreeGrafter"/>
</dbReference>
<dbReference type="CDD" id="cd05233">
    <property type="entry name" value="SDR_c"/>
    <property type="match status" value="1"/>
</dbReference>
<dbReference type="PRINTS" id="PR00081">
    <property type="entry name" value="GDHRDH"/>
</dbReference>
<protein>
    <recommendedName>
        <fullName evidence="5">3-oxoacyl-[acyl-carrier-protein] reductase</fullName>
    </recommendedName>
</protein>
<sequence>MGMKGKRVLITGASGGIGRATALLLAGMGARLALHYFSNEDSIDSILDEIEGKYGNDCVMKVKADVSRYDEVNAMVDAVLKRFNGIDSLIAVAGYPMRREVWFADPLGLTDEVLDKPWSVDLKGSYNCIKAIVPYMKRQGNGSIVLVSSTPSIAGDAHGLAYTLAKASIIALTRSLALVLAPEVRINCVALGSISSEANMRGYDEDQIGAMLKGIPMRRFGTPEEAAKAIVFLASDDSSYITGQVVVVDGGEVRV</sequence>
<keyword evidence="2" id="KW-0560">Oxidoreductase</keyword>
<reference evidence="4" key="1">
    <citation type="submission" date="2018-01" db="EMBL/GenBank/DDBJ databases">
        <authorList>
            <person name="Kerou L M."/>
        </authorList>
    </citation>
    <scope>NUCLEOTIDE SEQUENCE [LARGE SCALE GENOMIC DNA]</scope>
    <source>
        <strain evidence="4">SCU2</strain>
    </source>
</reference>
<dbReference type="Pfam" id="PF13561">
    <property type="entry name" value="adh_short_C2"/>
    <property type="match status" value="1"/>
</dbReference>
<dbReference type="GeneID" id="41595451"/>
<dbReference type="FunFam" id="3.40.50.720:FF:000084">
    <property type="entry name" value="Short-chain dehydrogenase reductase"/>
    <property type="match status" value="1"/>
</dbReference>
<dbReference type="SUPFAM" id="SSF51735">
    <property type="entry name" value="NAD(P)-binding Rossmann-fold domains"/>
    <property type="match status" value="1"/>
</dbReference>
<proteinExistence type="inferred from homology"/>
<name>A0A2K5ASJ5_9ARCH</name>
<dbReference type="PANTHER" id="PTHR42760:SF133">
    <property type="entry name" value="3-OXOACYL-[ACYL-CARRIER-PROTEIN] REDUCTASE"/>
    <property type="match status" value="1"/>
</dbReference>
<accession>A0A2K5ASJ5</accession>
<comment type="similarity">
    <text evidence="1">Belongs to the short-chain dehydrogenases/reductases (SDR) family.</text>
</comment>
<dbReference type="GO" id="GO:0006633">
    <property type="term" value="P:fatty acid biosynthetic process"/>
    <property type="evidence" value="ECO:0007669"/>
    <property type="project" value="TreeGrafter"/>
</dbReference>
<dbReference type="PANTHER" id="PTHR42760">
    <property type="entry name" value="SHORT-CHAIN DEHYDROGENASES/REDUCTASES FAMILY MEMBER"/>
    <property type="match status" value="1"/>
</dbReference>
<evidence type="ECO:0000256" key="1">
    <source>
        <dbReference type="ARBA" id="ARBA00006484"/>
    </source>
</evidence>
<evidence type="ECO:0000313" key="3">
    <source>
        <dbReference type="EMBL" id="SPC34626.1"/>
    </source>
</evidence>